<dbReference type="GO" id="GO:0043165">
    <property type="term" value="P:Gram-negative-bacterium-type cell outer membrane assembly"/>
    <property type="evidence" value="ECO:0007669"/>
    <property type="project" value="InterPro"/>
</dbReference>
<dbReference type="RefSeq" id="WP_050521500.1">
    <property type="nucleotide sequence ID" value="NZ_FOCO01000021.1"/>
</dbReference>
<dbReference type="AlphaFoldDB" id="A0A1H8ITG5"/>
<gene>
    <name evidence="2" type="ORF">SAMN05216227_102152</name>
</gene>
<evidence type="ECO:0000313" key="2">
    <source>
        <dbReference type="EMBL" id="SEN71297.1"/>
    </source>
</evidence>
<protein>
    <submittedName>
        <fullName evidence="2">LPS-assembly lipoprotein</fullName>
    </submittedName>
</protein>
<keyword evidence="3" id="KW-1185">Reference proteome</keyword>
<sequence length="160" mass="16741">MWLSKALTVGLLALAGCGFTPAYGPQGGGSVLQNSILAEEPRDKPAFDFVERIEERLGPSDAPRFALNYSIAVAAVNMGITAANATTRINLTGSVTWQLMDVATGAQLTAGRAQNFTSYSVVGSTVASLSAQEDAAVRLVRILADQIVSQLLATSGQWVP</sequence>
<feature type="signal peptide" evidence="1">
    <location>
        <begin position="1"/>
        <end position="22"/>
    </location>
</feature>
<dbReference type="InterPro" id="IPR007485">
    <property type="entry name" value="LPS_assembly_LptE"/>
</dbReference>
<evidence type="ECO:0000256" key="1">
    <source>
        <dbReference type="SAM" id="SignalP"/>
    </source>
</evidence>
<dbReference type="Gene3D" id="3.30.160.150">
    <property type="entry name" value="Lipoprotein like domain"/>
    <property type="match status" value="1"/>
</dbReference>
<keyword evidence="1" id="KW-0732">Signal</keyword>
<keyword evidence="2" id="KW-0449">Lipoprotein</keyword>
<dbReference type="EMBL" id="FOCO01000021">
    <property type="protein sequence ID" value="SEN71297.1"/>
    <property type="molecule type" value="Genomic_DNA"/>
</dbReference>
<dbReference type="STRING" id="1077947.SAMN05216227_102152"/>
<name>A0A1H8ITG5_9RHOB</name>
<reference evidence="2 3" key="1">
    <citation type="submission" date="2016-10" db="EMBL/GenBank/DDBJ databases">
        <authorList>
            <person name="de Groot N.N."/>
        </authorList>
    </citation>
    <scope>NUCLEOTIDE SEQUENCE [LARGE SCALE GENOMIC DNA]</scope>
    <source>
        <strain evidence="2 3">CGMCC 1.10836</strain>
    </source>
</reference>
<feature type="chain" id="PRO_5010223978" evidence="1">
    <location>
        <begin position="23"/>
        <end position="160"/>
    </location>
</feature>
<dbReference type="PROSITE" id="PS51257">
    <property type="entry name" value="PROKAR_LIPOPROTEIN"/>
    <property type="match status" value="1"/>
</dbReference>
<dbReference type="OrthoDB" id="7629596at2"/>
<accession>A0A1H8ITG5</accession>
<dbReference type="GO" id="GO:0019867">
    <property type="term" value="C:outer membrane"/>
    <property type="evidence" value="ECO:0007669"/>
    <property type="project" value="InterPro"/>
</dbReference>
<evidence type="ECO:0000313" key="3">
    <source>
        <dbReference type="Proteomes" id="UP000183002"/>
    </source>
</evidence>
<dbReference type="Pfam" id="PF04390">
    <property type="entry name" value="LptE"/>
    <property type="match status" value="1"/>
</dbReference>
<organism evidence="2 3">
    <name type="scientific">Pseudorhodobacter antarcticus</name>
    <dbReference type="NCBI Taxonomy" id="1077947"/>
    <lineage>
        <taxon>Bacteria</taxon>
        <taxon>Pseudomonadati</taxon>
        <taxon>Pseudomonadota</taxon>
        <taxon>Alphaproteobacteria</taxon>
        <taxon>Rhodobacterales</taxon>
        <taxon>Paracoccaceae</taxon>
        <taxon>Pseudorhodobacter</taxon>
    </lineage>
</organism>
<proteinExistence type="predicted"/>
<dbReference type="Proteomes" id="UP000183002">
    <property type="component" value="Unassembled WGS sequence"/>
</dbReference>